<reference evidence="2 3" key="1">
    <citation type="submission" date="2020-10" db="EMBL/GenBank/DDBJ databases">
        <title>Sequencing the genomes of 1000 actinobacteria strains.</title>
        <authorList>
            <person name="Klenk H.-P."/>
        </authorList>
    </citation>
    <scope>NUCLEOTIDE SEQUENCE [LARGE SCALE GENOMIC DNA]</scope>
    <source>
        <strain evidence="2 3">DSM 44653</strain>
    </source>
</reference>
<feature type="transmembrane region" description="Helical" evidence="1">
    <location>
        <begin position="15"/>
        <end position="33"/>
    </location>
</feature>
<sequence>MPNLLATIAGIEAGVAFWGLTAVFGLTAVLAASKWRRTSCASRASFS</sequence>
<comment type="caution">
    <text evidence="2">The sequence shown here is derived from an EMBL/GenBank/DDBJ whole genome shotgun (WGS) entry which is preliminary data.</text>
</comment>
<keyword evidence="1" id="KW-0472">Membrane</keyword>
<dbReference type="Proteomes" id="UP000631670">
    <property type="component" value="Unassembled WGS sequence"/>
</dbReference>
<dbReference type="EMBL" id="JADBEG010000001">
    <property type="protein sequence ID" value="MBE1500495.1"/>
    <property type="molecule type" value="Genomic_DNA"/>
</dbReference>
<keyword evidence="1" id="KW-1133">Transmembrane helix</keyword>
<evidence type="ECO:0000313" key="3">
    <source>
        <dbReference type="Proteomes" id="UP000631670"/>
    </source>
</evidence>
<evidence type="ECO:0000313" key="2">
    <source>
        <dbReference type="EMBL" id="MBE1500495.1"/>
    </source>
</evidence>
<organism evidence="2 3">
    <name type="scientific">Amycolatopsis lexingtonensis</name>
    <dbReference type="NCBI Taxonomy" id="218822"/>
    <lineage>
        <taxon>Bacteria</taxon>
        <taxon>Bacillati</taxon>
        <taxon>Actinomycetota</taxon>
        <taxon>Actinomycetes</taxon>
        <taxon>Pseudonocardiales</taxon>
        <taxon>Pseudonocardiaceae</taxon>
        <taxon>Amycolatopsis</taxon>
    </lineage>
</organism>
<keyword evidence="3" id="KW-1185">Reference proteome</keyword>
<name>A0ABR9IBD9_9PSEU</name>
<accession>A0ABR9IBD9</accession>
<keyword evidence="1" id="KW-0812">Transmembrane</keyword>
<dbReference type="RefSeq" id="WP_158104384.1">
    <property type="nucleotide sequence ID" value="NZ_JADBEG010000001.1"/>
</dbReference>
<proteinExistence type="predicted"/>
<evidence type="ECO:0000256" key="1">
    <source>
        <dbReference type="SAM" id="Phobius"/>
    </source>
</evidence>
<protein>
    <submittedName>
        <fullName evidence="2">Threonine/homoserine/homoserine lactone efflux protein</fullName>
    </submittedName>
</protein>
<gene>
    <name evidence="2" type="ORF">H4696_007595</name>
</gene>